<protein>
    <submittedName>
        <fullName evidence="2">Uncharacterized protein</fullName>
    </submittedName>
</protein>
<sequence>MHLSHSFGRRPIILFVCLSGGLGYYVGYLNGTHPEWPASQWPAPTPDKVLVPTTVTLREPQATVTVTTEAFSPRAELRPVLNGTPTAAFKDNLRPDVQYVTAWPASGFTNDFMGYMNLIYLGLLTERVPIIPSFTPSHVTHFDTNGPRLDFGAVFDIPRLERELGKPVLEWSQVKDQNSVVMDQLGCWNIWEAVSVDRTPRAYPPPVLKIDASYTVAPKWVKLLPNDEDDPHIKLSALVSLAFPGKRESNLQSPVQSPVLEVLLEPDHHLLCFDHLYWVVTLEQHEMFRDYSPSWRFVGQYIHWVPRIEGLAHTYLRQAFALAPAESIPQYIAIHVRHGDFAAMCDGVPELDCFAPLIAYARRVEEVRAEILKMKGIAIERVVMTSDEQDPAWWDAVRALGWAYPDHTNTVQQYGKWYPILVDGAIQSGSLGFVGTDESTVSMVASRRIKSWRGGAARMVKWGKLGADDH</sequence>
<keyword evidence="3" id="KW-1185">Reference proteome</keyword>
<evidence type="ECO:0000256" key="1">
    <source>
        <dbReference type="SAM" id="Phobius"/>
    </source>
</evidence>
<name>A0AAD7IY83_9AGAR</name>
<dbReference type="AlphaFoldDB" id="A0AAD7IY83"/>
<accession>A0AAD7IY83</accession>
<dbReference type="CDD" id="cd11296">
    <property type="entry name" value="O-FucT_like"/>
    <property type="match status" value="1"/>
</dbReference>
<organism evidence="2 3">
    <name type="scientific">Mycena maculata</name>
    <dbReference type="NCBI Taxonomy" id="230809"/>
    <lineage>
        <taxon>Eukaryota</taxon>
        <taxon>Fungi</taxon>
        <taxon>Dikarya</taxon>
        <taxon>Basidiomycota</taxon>
        <taxon>Agaricomycotina</taxon>
        <taxon>Agaricomycetes</taxon>
        <taxon>Agaricomycetidae</taxon>
        <taxon>Agaricales</taxon>
        <taxon>Marasmiineae</taxon>
        <taxon>Mycenaceae</taxon>
        <taxon>Mycena</taxon>
    </lineage>
</organism>
<keyword evidence="1" id="KW-1133">Transmembrane helix</keyword>
<feature type="transmembrane region" description="Helical" evidence="1">
    <location>
        <begin position="12"/>
        <end position="29"/>
    </location>
</feature>
<evidence type="ECO:0000313" key="2">
    <source>
        <dbReference type="EMBL" id="KAJ7753041.1"/>
    </source>
</evidence>
<dbReference type="Gene3D" id="3.40.50.11350">
    <property type="match status" value="1"/>
</dbReference>
<proteinExistence type="predicted"/>
<reference evidence="2" key="1">
    <citation type="submission" date="2023-03" db="EMBL/GenBank/DDBJ databases">
        <title>Massive genome expansion in bonnet fungi (Mycena s.s.) driven by repeated elements and novel gene families across ecological guilds.</title>
        <authorList>
            <consortium name="Lawrence Berkeley National Laboratory"/>
            <person name="Harder C.B."/>
            <person name="Miyauchi S."/>
            <person name="Viragh M."/>
            <person name="Kuo A."/>
            <person name="Thoen E."/>
            <person name="Andreopoulos B."/>
            <person name="Lu D."/>
            <person name="Skrede I."/>
            <person name="Drula E."/>
            <person name="Henrissat B."/>
            <person name="Morin E."/>
            <person name="Kohler A."/>
            <person name="Barry K."/>
            <person name="LaButti K."/>
            <person name="Morin E."/>
            <person name="Salamov A."/>
            <person name="Lipzen A."/>
            <person name="Mereny Z."/>
            <person name="Hegedus B."/>
            <person name="Baldrian P."/>
            <person name="Stursova M."/>
            <person name="Weitz H."/>
            <person name="Taylor A."/>
            <person name="Grigoriev I.V."/>
            <person name="Nagy L.G."/>
            <person name="Martin F."/>
            <person name="Kauserud H."/>
        </authorList>
    </citation>
    <scope>NUCLEOTIDE SEQUENCE</scope>
    <source>
        <strain evidence="2">CBHHK188m</strain>
    </source>
</reference>
<keyword evidence="1" id="KW-0812">Transmembrane</keyword>
<dbReference type="EMBL" id="JARJLG010000072">
    <property type="protein sequence ID" value="KAJ7753041.1"/>
    <property type="molecule type" value="Genomic_DNA"/>
</dbReference>
<comment type="caution">
    <text evidence="2">The sequence shown here is derived from an EMBL/GenBank/DDBJ whole genome shotgun (WGS) entry which is preliminary data.</text>
</comment>
<gene>
    <name evidence="2" type="ORF">DFH07DRAFT_824466</name>
</gene>
<evidence type="ECO:0000313" key="3">
    <source>
        <dbReference type="Proteomes" id="UP001215280"/>
    </source>
</evidence>
<dbReference type="Proteomes" id="UP001215280">
    <property type="component" value="Unassembled WGS sequence"/>
</dbReference>
<keyword evidence="1" id="KW-0472">Membrane</keyword>